<dbReference type="GO" id="GO:0003678">
    <property type="term" value="F:DNA helicase activity"/>
    <property type="evidence" value="ECO:0007669"/>
    <property type="project" value="InterPro"/>
</dbReference>
<dbReference type="InterPro" id="IPR027388">
    <property type="entry name" value="Ku70_bridge/pillars_dom_sf"/>
</dbReference>
<accession>A0A183US66</accession>
<dbReference type="PIRSF" id="PIRSF003033">
    <property type="entry name" value="Ku70"/>
    <property type="match status" value="1"/>
</dbReference>
<keyword evidence="9" id="KW-0238">DNA-binding</keyword>
<keyword evidence="10" id="KW-0233">DNA recombination</keyword>
<keyword evidence="16" id="KW-1185">Reference proteome</keyword>
<dbReference type="Gene3D" id="3.40.50.410">
    <property type="entry name" value="von Willebrand factor, type A domain"/>
    <property type="match status" value="1"/>
</dbReference>
<dbReference type="Pfam" id="PF03730">
    <property type="entry name" value="Ku_C"/>
    <property type="match status" value="1"/>
</dbReference>
<feature type="domain" description="Ku" evidence="14">
    <location>
        <begin position="272"/>
        <end position="424"/>
    </location>
</feature>
<protein>
    <recommendedName>
        <fullName evidence="3">ATP-dependent DNA helicase 2 subunit 1</fullName>
    </recommendedName>
</protein>
<comment type="subcellular location">
    <subcellularLocation>
        <location evidence="1">Nucleus</location>
    </subcellularLocation>
</comment>
<dbReference type="InterPro" id="IPR016194">
    <property type="entry name" value="SPOC-like_C_dom_sf"/>
</dbReference>
<evidence type="ECO:0000256" key="1">
    <source>
        <dbReference type="ARBA" id="ARBA00004123"/>
    </source>
</evidence>
<dbReference type="InterPro" id="IPR005161">
    <property type="entry name" value="Ku_N"/>
</dbReference>
<dbReference type="SUPFAM" id="SSF100939">
    <property type="entry name" value="SPOC domain-like"/>
    <property type="match status" value="1"/>
</dbReference>
<evidence type="ECO:0000256" key="11">
    <source>
        <dbReference type="ARBA" id="ARBA00023204"/>
    </source>
</evidence>
<keyword evidence="8" id="KW-0067">ATP-binding</keyword>
<dbReference type="GO" id="GO:0000723">
    <property type="term" value="P:telomere maintenance"/>
    <property type="evidence" value="ECO:0007669"/>
    <property type="project" value="InterPro"/>
</dbReference>
<dbReference type="CDD" id="cd00788">
    <property type="entry name" value="KU70"/>
    <property type="match status" value="1"/>
</dbReference>
<evidence type="ECO:0000256" key="13">
    <source>
        <dbReference type="ARBA" id="ARBA00065167"/>
    </source>
</evidence>
<sequence length="548" mass="62170">MADDDFDDEDFEGAYLLSDAGKKCTIFLVDGAPKMFEKYQHDGEDDSPDCAFRRALEIIRLQLVNKAVTSSSGEYTAIMFINTTNGSHNVDNVVVWQDVDLVNAERVKQVDSLLKSDDLLSTFTQICGGHGKCDYSEVLFLCIKRVTTHTPTFQKRVVYLFTNESNPFGSSKQHMVGAAKNADDLRKHGAEFAIFPLLSEDEEFGFDIPRKQYARRNISSIDFSLSSDVKLSVGIYSLIRSEKMPRPIALDAERNEIVQRSFIYTNKKTGEEMPLFDKEITRHQEVGGARVNMTAEEIEKLRRLTPPGLVLLGFKPISALKLSHHVRSSQYVYPLETQTLGSTRLYRALLEVCESRKKIIICRYTQKENTPPKLVALVPQSAAERKDDSKSKANEKFRYPGFHLVYMPFLEDKRDLSEQMSHPDGDWPKSNEEQVEAARNVIRKLTLNYFPEKFSNPVIQKHYKVIEAMALDLDEVPQVEDQIQKEAVKGKKMKYDEMSLEQLANNQQLKSLTVAQLKVKAAEVGIAVKASAKKNDVIEAIEHFYGIA</sequence>
<keyword evidence="4" id="KW-0547">Nucleotide-binding</keyword>
<evidence type="ECO:0000313" key="17">
    <source>
        <dbReference type="WBParaSite" id="TCNE_0001133601-mRNA-1"/>
    </source>
</evidence>
<dbReference type="InterPro" id="IPR005160">
    <property type="entry name" value="Ku_C"/>
</dbReference>
<evidence type="ECO:0000259" key="14">
    <source>
        <dbReference type="SMART" id="SM00559"/>
    </source>
</evidence>
<keyword evidence="5" id="KW-0227">DNA damage</keyword>
<dbReference type="EMBL" id="UYWY01020823">
    <property type="protein sequence ID" value="VDM42657.1"/>
    <property type="molecule type" value="Genomic_DNA"/>
</dbReference>
<evidence type="ECO:0000256" key="9">
    <source>
        <dbReference type="ARBA" id="ARBA00023125"/>
    </source>
</evidence>
<dbReference type="NCBIfam" id="TIGR00578">
    <property type="entry name" value="ku70"/>
    <property type="match status" value="1"/>
</dbReference>
<keyword evidence="6" id="KW-0378">Hydrolase</keyword>
<dbReference type="GO" id="GO:0006310">
    <property type="term" value="P:DNA recombination"/>
    <property type="evidence" value="ECO:0007669"/>
    <property type="project" value="UniProtKB-KW"/>
</dbReference>
<proteinExistence type="inferred from homology"/>
<evidence type="ECO:0000256" key="12">
    <source>
        <dbReference type="ARBA" id="ARBA00023242"/>
    </source>
</evidence>
<reference evidence="17" key="1">
    <citation type="submission" date="2016-06" db="UniProtKB">
        <authorList>
            <consortium name="WormBaseParasite"/>
        </authorList>
    </citation>
    <scope>IDENTIFICATION</scope>
</reference>
<keyword evidence="7" id="KW-0347">Helicase</keyword>
<dbReference type="InterPro" id="IPR006164">
    <property type="entry name" value="DNA_bd_Ku70/Ku80"/>
</dbReference>
<evidence type="ECO:0000256" key="7">
    <source>
        <dbReference type="ARBA" id="ARBA00022806"/>
    </source>
</evidence>
<dbReference type="GO" id="GO:0043564">
    <property type="term" value="C:Ku70:Ku80 complex"/>
    <property type="evidence" value="ECO:0007669"/>
    <property type="project" value="InterPro"/>
</dbReference>
<evidence type="ECO:0000313" key="16">
    <source>
        <dbReference type="Proteomes" id="UP000050794"/>
    </source>
</evidence>
<dbReference type="InterPro" id="IPR036465">
    <property type="entry name" value="vWFA_dom_sf"/>
</dbReference>
<dbReference type="InterPro" id="IPR006165">
    <property type="entry name" value="Ku70"/>
</dbReference>
<dbReference type="SUPFAM" id="SSF53300">
    <property type="entry name" value="vWA-like"/>
    <property type="match status" value="1"/>
</dbReference>
<evidence type="ECO:0000256" key="8">
    <source>
        <dbReference type="ARBA" id="ARBA00022840"/>
    </source>
</evidence>
<gene>
    <name evidence="15" type="ORF">TCNE_LOCUS11336</name>
</gene>
<evidence type="ECO:0000313" key="15">
    <source>
        <dbReference type="EMBL" id="VDM42657.1"/>
    </source>
</evidence>
<reference evidence="15 16" key="2">
    <citation type="submission" date="2018-11" db="EMBL/GenBank/DDBJ databases">
        <authorList>
            <consortium name="Pathogen Informatics"/>
        </authorList>
    </citation>
    <scope>NUCLEOTIDE SEQUENCE [LARGE SCALE GENOMIC DNA]</scope>
</reference>
<keyword evidence="12" id="KW-0539">Nucleus</keyword>
<evidence type="ECO:0000256" key="10">
    <source>
        <dbReference type="ARBA" id="ARBA00023172"/>
    </source>
</evidence>
<evidence type="ECO:0000256" key="3">
    <source>
        <dbReference type="ARBA" id="ARBA00014630"/>
    </source>
</evidence>
<dbReference type="AlphaFoldDB" id="A0A183US66"/>
<evidence type="ECO:0000256" key="5">
    <source>
        <dbReference type="ARBA" id="ARBA00022763"/>
    </source>
</evidence>
<dbReference type="GO" id="GO:0016787">
    <property type="term" value="F:hydrolase activity"/>
    <property type="evidence" value="ECO:0007669"/>
    <property type="project" value="UniProtKB-KW"/>
</dbReference>
<dbReference type="Pfam" id="PF03731">
    <property type="entry name" value="Ku_N"/>
    <property type="match status" value="1"/>
</dbReference>
<name>A0A183US66_TOXCA</name>
<dbReference type="PANTHER" id="PTHR12604:SF2">
    <property type="entry name" value="X-RAY REPAIR CROSS-COMPLEMENTING PROTEIN 6"/>
    <property type="match status" value="1"/>
</dbReference>
<evidence type="ECO:0000256" key="6">
    <source>
        <dbReference type="ARBA" id="ARBA00022801"/>
    </source>
</evidence>
<dbReference type="GO" id="GO:0003690">
    <property type="term" value="F:double-stranded DNA binding"/>
    <property type="evidence" value="ECO:0007669"/>
    <property type="project" value="TreeGrafter"/>
</dbReference>
<dbReference type="GO" id="GO:0042162">
    <property type="term" value="F:telomeric DNA binding"/>
    <property type="evidence" value="ECO:0007669"/>
    <property type="project" value="InterPro"/>
</dbReference>
<dbReference type="Pfam" id="PF02735">
    <property type="entry name" value="Ku"/>
    <property type="match status" value="1"/>
</dbReference>
<dbReference type="GO" id="GO:0006303">
    <property type="term" value="P:double-strand break repair via nonhomologous end joining"/>
    <property type="evidence" value="ECO:0007669"/>
    <property type="project" value="InterPro"/>
</dbReference>
<organism evidence="16 17">
    <name type="scientific">Toxocara canis</name>
    <name type="common">Canine roundworm</name>
    <dbReference type="NCBI Taxonomy" id="6265"/>
    <lineage>
        <taxon>Eukaryota</taxon>
        <taxon>Metazoa</taxon>
        <taxon>Ecdysozoa</taxon>
        <taxon>Nematoda</taxon>
        <taxon>Chromadorea</taxon>
        <taxon>Rhabditida</taxon>
        <taxon>Spirurina</taxon>
        <taxon>Ascaridomorpha</taxon>
        <taxon>Ascaridoidea</taxon>
        <taxon>Toxocaridae</taxon>
        <taxon>Toxocara</taxon>
    </lineage>
</organism>
<dbReference type="Gene3D" id="2.40.290.10">
    <property type="match status" value="1"/>
</dbReference>
<dbReference type="WBParaSite" id="TCNE_0001133601-mRNA-1">
    <property type="protein sequence ID" value="TCNE_0001133601-mRNA-1"/>
    <property type="gene ID" value="TCNE_0001133601"/>
</dbReference>
<dbReference type="InterPro" id="IPR047087">
    <property type="entry name" value="KU70_core_dom"/>
</dbReference>
<dbReference type="SMART" id="SM00559">
    <property type="entry name" value="Ku78"/>
    <property type="match status" value="1"/>
</dbReference>
<comment type="subunit">
    <text evidence="13">Heterodimer of a 70 kDa and a 80 kDa subunit.</text>
</comment>
<dbReference type="PANTHER" id="PTHR12604">
    <property type="entry name" value="KU AUTOANTIGEN DNA HELICASE"/>
    <property type="match status" value="1"/>
</dbReference>
<dbReference type="Proteomes" id="UP000050794">
    <property type="component" value="Unassembled WGS sequence"/>
</dbReference>
<evidence type="ECO:0000256" key="2">
    <source>
        <dbReference type="ARBA" id="ARBA00005240"/>
    </source>
</evidence>
<keyword evidence="11" id="KW-0234">DNA repair</keyword>
<comment type="similarity">
    <text evidence="2">Belongs to the ku70 family.</text>
</comment>
<dbReference type="Gene3D" id="4.10.970.10">
    <property type="entry name" value="Ku70, bridge and pillars"/>
    <property type="match status" value="1"/>
</dbReference>
<evidence type="ECO:0000256" key="4">
    <source>
        <dbReference type="ARBA" id="ARBA00022741"/>
    </source>
</evidence>
<dbReference type="GO" id="GO:0005524">
    <property type="term" value="F:ATP binding"/>
    <property type="evidence" value="ECO:0007669"/>
    <property type="project" value="UniProtKB-KW"/>
</dbReference>
<dbReference type="GO" id="GO:0003684">
    <property type="term" value="F:damaged DNA binding"/>
    <property type="evidence" value="ECO:0007669"/>
    <property type="project" value="InterPro"/>
</dbReference>
<dbReference type="Gene3D" id="1.10.1600.10">
    <property type="match status" value="1"/>
</dbReference>
<dbReference type="FunFam" id="2.40.290.10:FF:000001">
    <property type="entry name" value="X-ray repair cross complementing 6"/>
    <property type="match status" value="1"/>
</dbReference>